<keyword evidence="3" id="KW-1185">Reference proteome</keyword>
<feature type="transmembrane region" description="Helical" evidence="1">
    <location>
        <begin position="6"/>
        <end position="26"/>
    </location>
</feature>
<sequence>MDHTFVLVIIMFIAASIIAFSLMFYVRQKGKNSKGVYTAKAMEFITKKYPSINTSNIKCVEFYIPKGSLGQIDPAIIAYNDEDMYIISALAQPIPGFYRIKSNEQAEWDMFYYPMTSIEQAGFDEKQKHFFLVIKGESIKLKIRKRNTFQEDQQEELNDFFATISRVLKKNETLNV</sequence>
<dbReference type="RefSeq" id="WP_009434348.1">
    <property type="nucleotide sequence ID" value="NZ_VVIQ01000001.1"/>
</dbReference>
<organism evidence="2 3">
    <name type="scientific">Prevotella vespertina</name>
    <dbReference type="NCBI Taxonomy" id="2608404"/>
    <lineage>
        <taxon>Bacteria</taxon>
        <taxon>Pseudomonadati</taxon>
        <taxon>Bacteroidota</taxon>
        <taxon>Bacteroidia</taxon>
        <taxon>Bacteroidales</taxon>
        <taxon>Prevotellaceae</taxon>
        <taxon>Prevotella</taxon>
    </lineage>
</organism>
<proteinExistence type="predicted"/>
<keyword evidence="1" id="KW-0472">Membrane</keyword>
<protein>
    <submittedName>
        <fullName evidence="2">Uncharacterized protein</fullName>
    </submittedName>
</protein>
<accession>A0A7C9LNL2</accession>
<name>A0A7C9LNL2_9BACT</name>
<dbReference type="AlphaFoldDB" id="A0A7C9LNL2"/>
<keyword evidence="1" id="KW-0812">Transmembrane</keyword>
<evidence type="ECO:0000313" key="2">
    <source>
        <dbReference type="EMBL" id="MUL26998.1"/>
    </source>
</evidence>
<comment type="caution">
    <text evidence="2">The sequence shown here is derived from an EMBL/GenBank/DDBJ whole genome shotgun (WGS) entry which is preliminary data.</text>
</comment>
<dbReference type="EMBL" id="VVIQ01000001">
    <property type="protein sequence ID" value="MUL26998.1"/>
    <property type="molecule type" value="Genomic_DNA"/>
</dbReference>
<gene>
    <name evidence="2" type="ORF">F0475_01355</name>
</gene>
<keyword evidence="1" id="KW-1133">Transmembrane helix</keyword>
<dbReference type="Proteomes" id="UP000482295">
    <property type="component" value="Unassembled WGS sequence"/>
</dbReference>
<reference evidence="2 3" key="1">
    <citation type="submission" date="2019-09" db="EMBL/GenBank/DDBJ databases">
        <title>Prevotella A2879 sp. nov., isolated from an abscess of a patient.</title>
        <authorList>
            <person name="Buhl M."/>
            <person name="Oberhettinger P."/>
        </authorList>
    </citation>
    <scope>NUCLEOTIDE SEQUENCE [LARGE SCALE GENOMIC DNA]</scope>
    <source>
        <strain evidence="2 3">A2879</strain>
    </source>
</reference>
<evidence type="ECO:0000256" key="1">
    <source>
        <dbReference type="SAM" id="Phobius"/>
    </source>
</evidence>
<evidence type="ECO:0000313" key="3">
    <source>
        <dbReference type="Proteomes" id="UP000482295"/>
    </source>
</evidence>